<dbReference type="PANTHER" id="PTHR36220">
    <property type="entry name" value="UNNAMED PRODUCT"/>
    <property type="match status" value="1"/>
</dbReference>
<comment type="caution">
    <text evidence="2">The sequence shown here is derived from an EMBL/GenBank/DDBJ whole genome shotgun (WGS) entry which is preliminary data.</text>
</comment>
<organism evidence="2 3">
    <name type="scientific">Rubricoccus marinus</name>
    <dbReference type="NCBI Taxonomy" id="716817"/>
    <lineage>
        <taxon>Bacteria</taxon>
        <taxon>Pseudomonadati</taxon>
        <taxon>Rhodothermota</taxon>
        <taxon>Rhodothermia</taxon>
        <taxon>Rhodothermales</taxon>
        <taxon>Rubricoccaceae</taxon>
        <taxon>Rubricoccus</taxon>
    </lineage>
</organism>
<gene>
    <name evidence="2" type="ORF">BSZ36_09420</name>
</gene>
<evidence type="ECO:0000313" key="2">
    <source>
        <dbReference type="EMBL" id="OZC03173.1"/>
    </source>
</evidence>
<evidence type="ECO:0000313" key="3">
    <source>
        <dbReference type="Proteomes" id="UP000216446"/>
    </source>
</evidence>
<name>A0A259TZH1_9BACT</name>
<sequence length="532" mass="55912">MELREDARITPADTTNRLRFGSDLAATSRYAFFGAYGDISFPGNQRGAVYVFEREPETGALAQRQKLIPPLDRFFADYGHAVAAVEEPSETGGPVRTTLWVGSSTDDPQRPDGTYAREGGFVHAYEADADGEWTIRQTLTAPGYINDYERFGKAIAPDARGSARVLISRSGGSPLTGKGFIYERGAGELWVHAGTLTPQTLPPIDTRRQSEFGAAAGLSSDVAVVSDFLAPSDTSVFETIGAAYVFERDPATGIWSEATRLLPPPGLVIPGVRTFYGKDVAVVHAAGRPVVLVGAPFLNGGGYVFAYERDEAGVWSLAETLTSADGSGNNRFGWSLDVAEQEDGGAMVLVTSPFATVDGFSAAGAAEVLYRDARGPWRPLARLRTSRPGQFKYVGSDGAALTADGFALISCEEETVWPVAQVGAAYHYNVGALVPVETEAAPPEGAGSVLSITPNPSRGGARVTLTPEADASGGAVRVTVVDALGREVATLHAGPLAGAGSWALPASLAPGIYTVLARGQGEVQNVRVTVVK</sequence>
<dbReference type="Pfam" id="PF14312">
    <property type="entry name" value="FG-GAP_2"/>
    <property type="match status" value="1"/>
</dbReference>
<dbReference type="PANTHER" id="PTHR36220:SF1">
    <property type="entry name" value="GAMMA TUBULIN COMPLEX COMPONENT C-TERMINAL DOMAIN-CONTAINING PROTEIN"/>
    <property type="match status" value="1"/>
</dbReference>
<proteinExistence type="predicted"/>
<evidence type="ECO:0008006" key="4">
    <source>
        <dbReference type="Google" id="ProtNLM"/>
    </source>
</evidence>
<dbReference type="InterPro" id="IPR013517">
    <property type="entry name" value="FG-GAP"/>
</dbReference>
<dbReference type="InterPro" id="IPR028994">
    <property type="entry name" value="Integrin_alpha_N"/>
</dbReference>
<dbReference type="Proteomes" id="UP000216446">
    <property type="component" value="Unassembled WGS sequence"/>
</dbReference>
<dbReference type="InParanoid" id="A0A259TZH1"/>
<keyword evidence="3" id="KW-1185">Reference proteome</keyword>
<protein>
    <recommendedName>
        <fullName evidence="4">Secretion system C-terminal sorting domain-containing protein</fullName>
    </recommendedName>
</protein>
<reference evidence="2 3" key="1">
    <citation type="submission" date="2016-11" db="EMBL/GenBank/DDBJ databases">
        <title>Study of marine rhodopsin-containing bacteria.</title>
        <authorList>
            <person name="Yoshizawa S."/>
            <person name="Kumagai Y."/>
            <person name="Kogure K."/>
        </authorList>
    </citation>
    <scope>NUCLEOTIDE SEQUENCE [LARGE SCALE GENOMIC DNA]</scope>
    <source>
        <strain evidence="2 3">SG-29</strain>
    </source>
</reference>
<dbReference type="Gene3D" id="2.130.10.130">
    <property type="entry name" value="Integrin alpha, N-terminal"/>
    <property type="match status" value="1"/>
</dbReference>
<evidence type="ECO:0000256" key="1">
    <source>
        <dbReference type="ARBA" id="ARBA00022729"/>
    </source>
</evidence>
<dbReference type="AlphaFoldDB" id="A0A259TZH1"/>
<dbReference type="EMBL" id="MQWB01000001">
    <property type="protein sequence ID" value="OZC03173.1"/>
    <property type="molecule type" value="Genomic_DNA"/>
</dbReference>
<keyword evidence="1" id="KW-0732">Signal</keyword>
<accession>A0A259TZH1</accession>